<gene>
    <name evidence="2" type="ORF">H9871_02305</name>
</gene>
<reference evidence="2" key="1">
    <citation type="journal article" date="2021" name="PeerJ">
        <title>Extensive microbial diversity within the chicken gut microbiome revealed by metagenomics and culture.</title>
        <authorList>
            <person name="Gilroy R."/>
            <person name="Ravi A."/>
            <person name="Getino M."/>
            <person name="Pursley I."/>
            <person name="Horton D.L."/>
            <person name="Alikhan N.F."/>
            <person name="Baker D."/>
            <person name="Gharbi K."/>
            <person name="Hall N."/>
            <person name="Watson M."/>
            <person name="Adriaenssens E.M."/>
            <person name="Foster-Nyarko E."/>
            <person name="Jarju S."/>
            <person name="Secka A."/>
            <person name="Antonio M."/>
            <person name="Oren A."/>
            <person name="Chaudhuri R.R."/>
            <person name="La Ragione R."/>
            <person name="Hildebrand F."/>
            <person name="Pallen M.J."/>
        </authorList>
    </citation>
    <scope>NUCLEOTIDE SEQUENCE</scope>
    <source>
        <strain evidence="2">ChiHejej3B27-3195</strain>
    </source>
</reference>
<accession>A0A9D1RZS6</accession>
<proteinExistence type="predicted"/>
<dbReference type="EMBL" id="DXGD01000087">
    <property type="protein sequence ID" value="HIW98953.1"/>
    <property type="molecule type" value="Genomic_DNA"/>
</dbReference>
<organism evidence="2 3">
    <name type="scientific">Candidatus Nesterenkonia stercoripullorum</name>
    <dbReference type="NCBI Taxonomy" id="2838701"/>
    <lineage>
        <taxon>Bacteria</taxon>
        <taxon>Bacillati</taxon>
        <taxon>Actinomycetota</taxon>
        <taxon>Actinomycetes</taxon>
        <taxon>Micrococcales</taxon>
        <taxon>Micrococcaceae</taxon>
        <taxon>Nesterenkonia</taxon>
    </lineage>
</organism>
<evidence type="ECO:0000313" key="2">
    <source>
        <dbReference type="EMBL" id="HIW98953.1"/>
    </source>
</evidence>
<comment type="caution">
    <text evidence="2">The sequence shown here is derived from an EMBL/GenBank/DDBJ whole genome shotgun (WGS) entry which is preliminary data.</text>
</comment>
<reference evidence="2" key="2">
    <citation type="submission" date="2021-04" db="EMBL/GenBank/DDBJ databases">
        <authorList>
            <person name="Gilroy R."/>
        </authorList>
    </citation>
    <scope>NUCLEOTIDE SEQUENCE</scope>
    <source>
        <strain evidence="2">ChiHejej3B27-3195</strain>
    </source>
</reference>
<evidence type="ECO:0000313" key="3">
    <source>
        <dbReference type="Proteomes" id="UP000824151"/>
    </source>
</evidence>
<dbReference type="Proteomes" id="UP000824151">
    <property type="component" value="Unassembled WGS sequence"/>
</dbReference>
<sequence length="214" mass="23120">MLVIDGVLQRVVADLYAPVTVDNAPGLRAQALHQLLSPTLRQVGAISGETAVWIYAGGTEPRRLHVITEGVYRRHTKHGVQWRIHQIPLGRSHVHRLEGVALTSPARTAADLLVGRGCEASRVPLDTLISRPQDHARPGGRLGQSAGAAPAGDVALQHRQATLRRLTTHTTVEPGLVQEILSGDRSPFPCEPARAAALVQLLAQCTSRRFPTVR</sequence>
<protein>
    <submittedName>
        <fullName evidence="2">Uncharacterized protein</fullName>
    </submittedName>
</protein>
<evidence type="ECO:0000256" key="1">
    <source>
        <dbReference type="SAM" id="MobiDB-lite"/>
    </source>
</evidence>
<feature type="region of interest" description="Disordered" evidence="1">
    <location>
        <begin position="130"/>
        <end position="154"/>
    </location>
</feature>
<name>A0A9D1RZS6_9MICC</name>
<dbReference type="AlphaFoldDB" id="A0A9D1RZS6"/>